<name>A0A5B2VST3_9HYPH</name>
<dbReference type="Proteomes" id="UP000323142">
    <property type="component" value="Unassembled WGS sequence"/>
</dbReference>
<dbReference type="RefSeq" id="WP_149815663.1">
    <property type="nucleotide sequence ID" value="NZ_VUOA01000007.1"/>
</dbReference>
<gene>
    <name evidence="1" type="ORF">F0L46_03575</name>
</gene>
<keyword evidence="2" id="KW-1185">Reference proteome</keyword>
<protein>
    <submittedName>
        <fullName evidence="1">Uncharacterized protein</fullName>
    </submittedName>
</protein>
<accession>A0A5B2VST3</accession>
<proteinExistence type="predicted"/>
<evidence type="ECO:0000313" key="1">
    <source>
        <dbReference type="EMBL" id="KAA2242055.1"/>
    </source>
</evidence>
<dbReference type="OrthoDB" id="8453916at2"/>
<sequence>MTEPENLTLQLLREIRGEIGALRGDVRGMSERLDTVEIKLDGLTHAVVAGFGSLVHELDAVKERVGRLEAEKA</sequence>
<reference evidence="1 2" key="1">
    <citation type="submission" date="2019-09" db="EMBL/GenBank/DDBJ databases">
        <title>Salinarimonas rosea gen. nov., sp. nov., a new member of the a-2 subgroup of the Proteobacteria.</title>
        <authorList>
            <person name="Liu J."/>
        </authorList>
    </citation>
    <scope>NUCLEOTIDE SEQUENCE [LARGE SCALE GENOMIC DNA]</scope>
    <source>
        <strain evidence="1 2">BN140002</strain>
    </source>
</reference>
<dbReference type="EMBL" id="VUOA01000007">
    <property type="protein sequence ID" value="KAA2242055.1"/>
    <property type="molecule type" value="Genomic_DNA"/>
</dbReference>
<evidence type="ECO:0000313" key="2">
    <source>
        <dbReference type="Proteomes" id="UP000323142"/>
    </source>
</evidence>
<comment type="caution">
    <text evidence="1">The sequence shown here is derived from an EMBL/GenBank/DDBJ whole genome shotgun (WGS) entry which is preliminary data.</text>
</comment>
<reference evidence="1 2" key="2">
    <citation type="submission" date="2019-09" db="EMBL/GenBank/DDBJ databases">
        <authorList>
            <person name="Jin C."/>
        </authorList>
    </citation>
    <scope>NUCLEOTIDE SEQUENCE [LARGE SCALE GENOMIC DNA]</scope>
    <source>
        <strain evidence="1 2">BN140002</strain>
    </source>
</reference>
<organism evidence="1 2">
    <name type="scientific">Salinarimonas soli</name>
    <dbReference type="NCBI Taxonomy" id="1638099"/>
    <lineage>
        <taxon>Bacteria</taxon>
        <taxon>Pseudomonadati</taxon>
        <taxon>Pseudomonadota</taxon>
        <taxon>Alphaproteobacteria</taxon>
        <taxon>Hyphomicrobiales</taxon>
        <taxon>Salinarimonadaceae</taxon>
        <taxon>Salinarimonas</taxon>
    </lineage>
</organism>
<dbReference type="AlphaFoldDB" id="A0A5B2VST3"/>